<gene>
    <name evidence="1" type="primary">LOC107825550</name>
</gene>
<accession>A0A1S4D3F4</accession>
<dbReference type="AlphaFoldDB" id="A0A1S4D3F4"/>
<proteinExistence type="predicted"/>
<evidence type="ECO:0000313" key="1">
    <source>
        <dbReference type="RefSeq" id="XP_016507906.1"/>
    </source>
</evidence>
<dbReference type="KEGG" id="nta:107825550"/>
<dbReference type="RefSeq" id="XP_016507906.1">
    <property type="nucleotide sequence ID" value="XM_016652420.1"/>
</dbReference>
<protein>
    <submittedName>
        <fullName evidence="1">Uncharacterized protein</fullName>
    </submittedName>
</protein>
<dbReference type="PaxDb" id="4097-A0A1S4D3F4"/>
<sequence length="137" mass="15385">MDTALSFFGLVGCCGMRYQAMRMNLQSEIYCMLIAEGVTQGNGLVFMEFSLDDRSPMSETYGYNLEAPTPPLRLSLAIWAMPASVKEYFGTWTMTGRRKEAKQWNHSTSMCAVGGKNSRCVLKEKQKPVMTENCLLV</sequence>
<organism evidence="1">
    <name type="scientific">Nicotiana tabacum</name>
    <name type="common">Common tobacco</name>
    <dbReference type="NCBI Taxonomy" id="4097"/>
    <lineage>
        <taxon>Eukaryota</taxon>
        <taxon>Viridiplantae</taxon>
        <taxon>Streptophyta</taxon>
        <taxon>Embryophyta</taxon>
        <taxon>Tracheophyta</taxon>
        <taxon>Spermatophyta</taxon>
        <taxon>Magnoliopsida</taxon>
        <taxon>eudicotyledons</taxon>
        <taxon>Gunneridae</taxon>
        <taxon>Pentapetalae</taxon>
        <taxon>asterids</taxon>
        <taxon>lamiids</taxon>
        <taxon>Solanales</taxon>
        <taxon>Solanaceae</taxon>
        <taxon>Nicotianoideae</taxon>
        <taxon>Nicotianeae</taxon>
        <taxon>Nicotiana</taxon>
    </lineage>
</organism>
<name>A0A1S4D3F4_TOBAC</name>
<reference evidence="1" key="1">
    <citation type="submission" date="2025-08" db="UniProtKB">
        <authorList>
            <consortium name="RefSeq"/>
        </authorList>
    </citation>
    <scope>IDENTIFICATION</scope>
</reference>
<dbReference type="STRING" id="4097.A0A1S4D3F4"/>